<proteinExistence type="predicted"/>
<gene>
    <name evidence="1" type="ORF">HAX54_007485</name>
</gene>
<dbReference type="EMBL" id="JACEIK010001383">
    <property type="protein sequence ID" value="MCD7468931.1"/>
    <property type="molecule type" value="Genomic_DNA"/>
</dbReference>
<dbReference type="Proteomes" id="UP000823775">
    <property type="component" value="Unassembled WGS sequence"/>
</dbReference>
<evidence type="ECO:0000313" key="2">
    <source>
        <dbReference type="Proteomes" id="UP000823775"/>
    </source>
</evidence>
<protein>
    <submittedName>
        <fullName evidence="1">Uncharacterized protein</fullName>
    </submittedName>
</protein>
<sequence length="117" mass="12779">EVGNRLWSLEKPLRISLVNVVSHTSWRRKKAASRLTRHGTCYRVARVYAPTLGRLAPAPAKNCCCFACAMAFGWSCGAPTTVLGQCCLARLVPSSYGCSLQAFALCFVHSNFITLDP</sequence>
<comment type="caution">
    <text evidence="1">The sequence shown here is derived from an EMBL/GenBank/DDBJ whole genome shotgun (WGS) entry which is preliminary data.</text>
</comment>
<name>A0ABS8TDP8_DATST</name>
<keyword evidence="2" id="KW-1185">Reference proteome</keyword>
<feature type="non-terminal residue" evidence="1">
    <location>
        <position position="1"/>
    </location>
</feature>
<accession>A0ABS8TDP8</accession>
<organism evidence="1 2">
    <name type="scientific">Datura stramonium</name>
    <name type="common">Jimsonweed</name>
    <name type="synonym">Common thornapple</name>
    <dbReference type="NCBI Taxonomy" id="4076"/>
    <lineage>
        <taxon>Eukaryota</taxon>
        <taxon>Viridiplantae</taxon>
        <taxon>Streptophyta</taxon>
        <taxon>Embryophyta</taxon>
        <taxon>Tracheophyta</taxon>
        <taxon>Spermatophyta</taxon>
        <taxon>Magnoliopsida</taxon>
        <taxon>eudicotyledons</taxon>
        <taxon>Gunneridae</taxon>
        <taxon>Pentapetalae</taxon>
        <taxon>asterids</taxon>
        <taxon>lamiids</taxon>
        <taxon>Solanales</taxon>
        <taxon>Solanaceae</taxon>
        <taxon>Solanoideae</taxon>
        <taxon>Datureae</taxon>
        <taxon>Datura</taxon>
    </lineage>
</organism>
<reference evidence="1 2" key="1">
    <citation type="journal article" date="2021" name="BMC Genomics">
        <title>Datura genome reveals duplications of psychoactive alkaloid biosynthetic genes and high mutation rate following tissue culture.</title>
        <authorList>
            <person name="Rajewski A."/>
            <person name="Carter-House D."/>
            <person name="Stajich J."/>
            <person name="Litt A."/>
        </authorList>
    </citation>
    <scope>NUCLEOTIDE SEQUENCE [LARGE SCALE GENOMIC DNA]</scope>
    <source>
        <strain evidence="1">AR-01</strain>
    </source>
</reference>
<evidence type="ECO:0000313" key="1">
    <source>
        <dbReference type="EMBL" id="MCD7468931.1"/>
    </source>
</evidence>